<evidence type="ECO:0000313" key="4">
    <source>
        <dbReference type="Proteomes" id="UP000541444"/>
    </source>
</evidence>
<dbReference type="EMBL" id="JACGCM010000428">
    <property type="protein sequence ID" value="KAF6172424.1"/>
    <property type="molecule type" value="Genomic_DNA"/>
</dbReference>
<dbReference type="PROSITE" id="PS51375">
    <property type="entry name" value="PPR"/>
    <property type="match status" value="1"/>
</dbReference>
<evidence type="ECO:0000313" key="3">
    <source>
        <dbReference type="EMBL" id="KAF6172424.1"/>
    </source>
</evidence>
<dbReference type="OrthoDB" id="1729972at2759"/>
<keyword evidence="4" id="KW-1185">Reference proteome</keyword>
<sequence length="105" mass="11668">MFKQMEIHGYALVSGIEEDVFVCSAVIDISKCGAIFEVEMLFKKMSTKNTVTWNSMIFGYANHGYSIKAIELFNEMTEIKGCKPDHLTFTAVLTACCHTGMVNVG</sequence>
<dbReference type="Gene3D" id="1.25.40.10">
    <property type="entry name" value="Tetratricopeptide repeat domain"/>
    <property type="match status" value="1"/>
</dbReference>
<accession>A0A7J7NZR3</accession>
<feature type="repeat" description="PPR" evidence="2">
    <location>
        <begin position="49"/>
        <end position="84"/>
    </location>
</feature>
<dbReference type="NCBIfam" id="TIGR00756">
    <property type="entry name" value="PPR"/>
    <property type="match status" value="1"/>
</dbReference>
<evidence type="ECO:0000256" key="2">
    <source>
        <dbReference type="PROSITE-ProRule" id="PRU00708"/>
    </source>
</evidence>
<dbReference type="GO" id="GO:0003723">
    <property type="term" value="F:RNA binding"/>
    <property type="evidence" value="ECO:0007669"/>
    <property type="project" value="InterPro"/>
</dbReference>
<evidence type="ECO:0008006" key="5">
    <source>
        <dbReference type="Google" id="ProtNLM"/>
    </source>
</evidence>
<reference evidence="3 4" key="1">
    <citation type="journal article" date="2020" name="IScience">
        <title>Genome Sequencing of the Endangered Kingdonia uniflora (Circaeasteraceae, Ranunculales) Reveals Potential Mechanisms of Evolutionary Specialization.</title>
        <authorList>
            <person name="Sun Y."/>
            <person name="Deng T."/>
            <person name="Zhang A."/>
            <person name="Moore M.J."/>
            <person name="Landis J.B."/>
            <person name="Lin N."/>
            <person name="Zhang H."/>
            <person name="Zhang X."/>
            <person name="Huang J."/>
            <person name="Zhang X."/>
            <person name="Sun H."/>
            <person name="Wang H."/>
        </authorList>
    </citation>
    <scope>NUCLEOTIDE SEQUENCE [LARGE SCALE GENOMIC DNA]</scope>
    <source>
        <strain evidence="3">TB1705</strain>
        <tissue evidence="3">Leaf</tissue>
    </source>
</reference>
<dbReference type="InterPro" id="IPR046960">
    <property type="entry name" value="PPR_At4g14850-like_plant"/>
</dbReference>
<dbReference type="GO" id="GO:0009451">
    <property type="term" value="P:RNA modification"/>
    <property type="evidence" value="ECO:0007669"/>
    <property type="project" value="InterPro"/>
</dbReference>
<dbReference type="Proteomes" id="UP000541444">
    <property type="component" value="Unassembled WGS sequence"/>
</dbReference>
<dbReference type="Pfam" id="PF13041">
    <property type="entry name" value="PPR_2"/>
    <property type="match status" value="1"/>
</dbReference>
<dbReference type="InterPro" id="IPR011990">
    <property type="entry name" value="TPR-like_helical_dom_sf"/>
</dbReference>
<comment type="caution">
    <text evidence="3">The sequence shown here is derived from an EMBL/GenBank/DDBJ whole genome shotgun (WGS) entry which is preliminary data.</text>
</comment>
<gene>
    <name evidence="3" type="ORF">GIB67_025929</name>
</gene>
<protein>
    <recommendedName>
        <fullName evidence="5">Pentatricopeptide repeat-containing protein</fullName>
    </recommendedName>
</protein>
<organism evidence="3 4">
    <name type="scientific">Kingdonia uniflora</name>
    <dbReference type="NCBI Taxonomy" id="39325"/>
    <lineage>
        <taxon>Eukaryota</taxon>
        <taxon>Viridiplantae</taxon>
        <taxon>Streptophyta</taxon>
        <taxon>Embryophyta</taxon>
        <taxon>Tracheophyta</taxon>
        <taxon>Spermatophyta</taxon>
        <taxon>Magnoliopsida</taxon>
        <taxon>Ranunculales</taxon>
        <taxon>Circaeasteraceae</taxon>
        <taxon>Kingdonia</taxon>
    </lineage>
</organism>
<dbReference type="PANTHER" id="PTHR47926:SF487">
    <property type="entry name" value="REPEAT (TPR)-LIKE SUPERFAMILY PROTEIN, PUTATIVE-RELATED"/>
    <property type="match status" value="1"/>
</dbReference>
<dbReference type="AlphaFoldDB" id="A0A7J7NZR3"/>
<proteinExistence type="predicted"/>
<dbReference type="InterPro" id="IPR002885">
    <property type="entry name" value="PPR_rpt"/>
</dbReference>
<evidence type="ECO:0000256" key="1">
    <source>
        <dbReference type="ARBA" id="ARBA00022737"/>
    </source>
</evidence>
<keyword evidence="1" id="KW-0677">Repeat</keyword>
<dbReference type="PANTHER" id="PTHR47926">
    <property type="entry name" value="PENTATRICOPEPTIDE REPEAT-CONTAINING PROTEIN"/>
    <property type="match status" value="1"/>
</dbReference>
<dbReference type="FunFam" id="1.25.40.10:FF:000144">
    <property type="entry name" value="Pentatricopeptide repeat-containing protein, mitochondrial"/>
    <property type="match status" value="1"/>
</dbReference>
<name>A0A7J7NZR3_9MAGN</name>